<reference evidence="1" key="1">
    <citation type="submission" date="2020-10" db="EMBL/GenBank/DDBJ databases">
        <authorList>
            <person name="Gilroy R."/>
        </authorList>
    </citation>
    <scope>NUCLEOTIDE SEQUENCE</scope>
    <source>
        <strain evidence="1">F6-4510</strain>
    </source>
</reference>
<reference evidence="1" key="2">
    <citation type="journal article" date="2021" name="PeerJ">
        <title>Extensive microbial diversity within the chicken gut microbiome revealed by metagenomics and culture.</title>
        <authorList>
            <person name="Gilroy R."/>
            <person name="Ravi A."/>
            <person name="Getino M."/>
            <person name="Pursley I."/>
            <person name="Horton D.L."/>
            <person name="Alikhan N.F."/>
            <person name="Baker D."/>
            <person name="Gharbi K."/>
            <person name="Hall N."/>
            <person name="Watson M."/>
            <person name="Adriaenssens E.M."/>
            <person name="Foster-Nyarko E."/>
            <person name="Jarju S."/>
            <person name="Secka A."/>
            <person name="Antonio M."/>
            <person name="Oren A."/>
            <person name="Chaudhuri R.R."/>
            <person name="La Ragione R."/>
            <person name="Hildebrand F."/>
            <person name="Pallen M.J."/>
        </authorList>
    </citation>
    <scope>NUCLEOTIDE SEQUENCE</scope>
    <source>
        <strain evidence="1">F6-4510</strain>
    </source>
</reference>
<proteinExistence type="predicted"/>
<dbReference type="Proteomes" id="UP000823611">
    <property type="component" value="Unassembled WGS sequence"/>
</dbReference>
<dbReference type="AlphaFoldDB" id="A0A9D9DWK1"/>
<name>A0A9D9DWK1_9FIRM</name>
<sequence>MAFEIIKSIIDAESQGDSIQKSAIEEANLIKSQADSLALNMPQKTKAEAKAYEDELVKKAISDAEPKKKEILEDALKKCTELKASAESKIDLAVESVIRKVVGEDGNS</sequence>
<dbReference type="EMBL" id="JADIMX010000132">
    <property type="protein sequence ID" value="MBO8435071.1"/>
    <property type="molecule type" value="Genomic_DNA"/>
</dbReference>
<dbReference type="Gene3D" id="1.20.5.2950">
    <property type="match status" value="1"/>
</dbReference>
<evidence type="ECO:0000313" key="2">
    <source>
        <dbReference type="Proteomes" id="UP000823611"/>
    </source>
</evidence>
<accession>A0A9D9DWK1</accession>
<evidence type="ECO:0000313" key="1">
    <source>
        <dbReference type="EMBL" id="MBO8435071.1"/>
    </source>
</evidence>
<protein>
    <submittedName>
        <fullName evidence="1">Uncharacterized protein</fullName>
    </submittedName>
</protein>
<comment type="caution">
    <text evidence="1">The sequence shown here is derived from an EMBL/GenBank/DDBJ whole genome shotgun (WGS) entry which is preliminary data.</text>
</comment>
<organism evidence="1 2">
    <name type="scientific">Candidatus Fimicola merdigallinarum</name>
    <dbReference type="NCBI Taxonomy" id="2840819"/>
    <lineage>
        <taxon>Bacteria</taxon>
        <taxon>Bacillati</taxon>
        <taxon>Bacillota</taxon>
        <taxon>Clostridia</taxon>
        <taxon>Lachnospirales</taxon>
        <taxon>Lachnospiraceae</taxon>
        <taxon>Lachnospiraceae incertae sedis</taxon>
        <taxon>Candidatus Fimicola</taxon>
    </lineage>
</organism>
<gene>
    <name evidence="1" type="ORF">IAC55_07110</name>
</gene>